<dbReference type="EMBL" id="JACQPB010000039">
    <property type="protein sequence ID" value="MBI4210638.1"/>
    <property type="molecule type" value="Genomic_DNA"/>
</dbReference>
<dbReference type="PIRSF" id="PIRSF005384">
    <property type="entry name" value="RpiB_LacA_B"/>
    <property type="match status" value="1"/>
</dbReference>
<dbReference type="InterPro" id="IPR003500">
    <property type="entry name" value="RpiB_LacA_LacB"/>
</dbReference>
<dbReference type="NCBIfam" id="TIGR01120">
    <property type="entry name" value="rpiB"/>
    <property type="match status" value="1"/>
</dbReference>
<evidence type="ECO:0000313" key="3">
    <source>
        <dbReference type="Proteomes" id="UP000732298"/>
    </source>
</evidence>
<dbReference type="SUPFAM" id="SSF89623">
    <property type="entry name" value="Ribose/Galactose isomerase RpiB/AlsB"/>
    <property type="match status" value="1"/>
</dbReference>
<dbReference type="Pfam" id="PF02502">
    <property type="entry name" value="LacAB_rpiB"/>
    <property type="match status" value="1"/>
</dbReference>
<dbReference type="Gene3D" id="3.40.1400.10">
    <property type="entry name" value="Sugar-phosphate isomerase, RpiB/LacA/LacB"/>
    <property type="match status" value="1"/>
</dbReference>
<dbReference type="AlphaFoldDB" id="A0A8T3YNP6"/>
<dbReference type="GO" id="GO:0009052">
    <property type="term" value="P:pentose-phosphate shunt, non-oxidative branch"/>
    <property type="evidence" value="ECO:0007669"/>
    <property type="project" value="TreeGrafter"/>
</dbReference>
<proteinExistence type="predicted"/>
<reference evidence="2" key="1">
    <citation type="submission" date="2020-07" db="EMBL/GenBank/DDBJ databases">
        <title>Huge and variable diversity of episymbiotic CPR bacteria and DPANN archaea in groundwater ecosystems.</title>
        <authorList>
            <person name="He C.Y."/>
            <person name="Keren R."/>
            <person name="Whittaker M."/>
            <person name="Farag I.F."/>
            <person name="Doudna J."/>
            <person name="Cate J.H.D."/>
            <person name="Banfield J.F."/>
        </authorList>
    </citation>
    <scope>NUCLEOTIDE SEQUENCE</scope>
    <source>
        <strain evidence="2">NC_groundwater_1296_Ag_S-0.2um_52_80</strain>
    </source>
</reference>
<comment type="caution">
    <text evidence="2">The sequence shown here is derived from an EMBL/GenBank/DDBJ whole genome shotgun (WGS) entry which is preliminary data.</text>
</comment>
<evidence type="ECO:0000313" key="2">
    <source>
        <dbReference type="EMBL" id="MBI4210638.1"/>
    </source>
</evidence>
<evidence type="ECO:0000256" key="1">
    <source>
        <dbReference type="ARBA" id="ARBA00023235"/>
    </source>
</evidence>
<keyword evidence="1 2" id="KW-0413">Isomerase</keyword>
<dbReference type="InterPro" id="IPR036569">
    <property type="entry name" value="RpiB_LacA_LacB_sf"/>
</dbReference>
<dbReference type="PANTHER" id="PTHR30345">
    <property type="entry name" value="RIBOSE-5-PHOSPHATE ISOMERASE B"/>
    <property type="match status" value="1"/>
</dbReference>
<dbReference type="EC" id="5.3.1.6" evidence="2"/>
<sequence length="148" mass="15973">MRFYVGSDHAGFRTKEALKKALGKKGIKTIDVGTFSDESADYPDFALKVAKKVARDKGSLGLLVCGTGIGMSMAANKVKGIRAANPFDAYTARVAREHNDANVLCLGGRTYGAAAAKRILAAFLKARPSADKRHRRRVVKIMEIEGKC</sequence>
<dbReference type="NCBIfam" id="TIGR00689">
    <property type="entry name" value="rpiB_lacA_lacB"/>
    <property type="match status" value="1"/>
</dbReference>
<organism evidence="2 3">
    <name type="scientific">Candidatus Iainarchaeum sp</name>
    <dbReference type="NCBI Taxonomy" id="3101447"/>
    <lineage>
        <taxon>Archaea</taxon>
        <taxon>Candidatus Iainarchaeota</taxon>
        <taxon>Candidatus Iainarchaeia</taxon>
        <taxon>Candidatus Iainarchaeales</taxon>
        <taxon>Candidatus Iainarchaeaceae</taxon>
        <taxon>Candidatus Iainarchaeum</taxon>
    </lineage>
</organism>
<gene>
    <name evidence="2" type="primary">rpiB</name>
    <name evidence="2" type="ORF">HY544_03985</name>
</gene>
<accession>A0A8T3YNP6</accession>
<dbReference type="Proteomes" id="UP000732298">
    <property type="component" value="Unassembled WGS sequence"/>
</dbReference>
<protein>
    <submittedName>
        <fullName evidence="2">Ribose 5-phosphate isomerase B</fullName>
        <ecNumber evidence="2">5.3.1.6</ecNumber>
    </submittedName>
</protein>
<dbReference type="InterPro" id="IPR004785">
    <property type="entry name" value="RpiB"/>
</dbReference>
<dbReference type="GO" id="GO:0019316">
    <property type="term" value="P:D-allose catabolic process"/>
    <property type="evidence" value="ECO:0007669"/>
    <property type="project" value="TreeGrafter"/>
</dbReference>
<dbReference type="NCBIfam" id="NF004051">
    <property type="entry name" value="PRK05571.1"/>
    <property type="match status" value="1"/>
</dbReference>
<dbReference type="GO" id="GO:0004751">
    <property type="term" value="F:ribose-5-phosphate isomerase activity"/>
    <property type="evidence" value="ECO:0007669"/>
    <property type="project" value="UniProtKB-EC"/>
</dbReference>
<dbReference type="PANTHER" id="PTHR30345:SF0">
    <property type="entry name" value="DNA DAMAGE-REPAIR_TOLERATION PROTEIN DRT102"/>
    <property type="match status" value="1"/>
</dbReference>
<name>A0A8T3YNP6_9ARCH</name>